<organism evidence="1">
    <name type="scientific">marine sediment metagenome</name>
    <dbReference type="NCBI Taxonomy" id="412755"/>
    <lineage>
        <taxon>unclassified sequences</taxon>
        <taxon>metagenomes</taxon>
        <taxon>ecological metagenomes</taxon>
    </lineage>
</organism>
<gene>
    <name evidence="1" type="ORF">LCGC14_1017850</name>
</gene>
<evidence type="ECO:0000313" key="1">
    <source>
        <dbReference type="EMBL" id="KKN12298.1"/>
    </source>
</evidence>
<reference evidence="1" key="1">
    <citation type="journal article" date="2015" name="Nature">
        <title>Complex archaea that bridge the gap between prokaryotes and eukaryotes.</title>
        <authorList>
            <person name="Spang A."/>
            <person name="Saw J.H."/>
            <person name="Jorgensen S.L."/>
            <person name="Zaremba-Niedzwiedzka K."/>
            <person name="Martijn J."/>
            <person name="Lind A.E."/>
            <person name="van Eijk R."/>
            <person name="Schleper C."/>
            <person name="Guy L."/>
            <person name="Ettema T.J."/>
        </authorList>
    </citation>
    <scope>NUCLEOTIDE SEQUENCE</scope>
</reference>
<proteinExistence type="predicted"/>
<accession>A0A0F9R4E8</accession>
<protein>
    <submittedName>
        <fullName evidence="1">Uncharacterized protein</fullName>
    </submittedName>
</protein>
<comment type="caution">
    <text evidence="1">The sequence shown here is derived from an EMBL/GenBank/DDBJ whole genome shotgun (WGS) entry which is preliminary data.</text>
</comment>
<name>A0A0F9R4E8_9ZZZZ</name>
<sequence length="79" mass="9044">MSHAKVKVSFPAAFKPKKLSEIKDKDERRWAIESASHTLKRAHEIDREIDDIKADPELFDAAKRLLSEELADTKKALKT</sequence>
<dbReference type="EMBL" id="LAZR01004046">
    <property type="protein sequence ID" value="KKN12298.1"/>
    <property type="molecule type" value="Genomic_DNA"/>
</dbReference>
<dbReference type="AlphaFoldDB" id="A0A0F9R4E8"/>